<dbReference type="Gene3D" id="3.30.360.10">
    <property type="entry name" value="Dihydrodipicolinate Reductase, domain 2"/>
    <property type="match status" value="1"/>
</dbReference>
<protein>
    <submittedName>
        <fullName evidence="3">Gfo/Idh/MocA family oxidoreductase</fullName>
    </submittedName>
</protein>
<dbReference type="PANTHER" id="PTHR43377:SF1">
    <property type="entry name" value="BILIVERDIN REDUCTASE A"/>
    <property type="match status" value="1"/>
</dbReference>
<comment type="caution">
    <text evidence="3">The sequence shown here is derived from an EMBL/GenBank/DDBJ whole genome shotgun (WGS) entry which is preliminary data.</text>
</comment>
<name>A0A482SZS6_9EURY</name>
<feature type="domain" description="GFO/IDH/MocA-like oxidoreductase" evidence="2">
    <location>
        <begin position="129"/>
        <end position="249"/>
    </location>
</feature>
<dbReference type="RefSeq" id="WP_129785862.1">
    <property type="nucleotide sequence ID" value="NZ_RZHH01000003.1"/>
</dbReference>
<proteinExistence type="predicted"/>
<gene>
    <name evidence="3" type="ORF">ELS19_15860</name>
</gene>
<evidence type="ECO:0000259" key="1">
    <source>
        <dbReference type="Pfam" id="PF01408"/>
    </source>
</evidence>
<dbReference type="GO" id="GO:0000166">
    <property type="term" value="F:nucleotide binding"/>
    <property type="evidence" value="ECO:0007669"/>
    <property type="project" value="InterPro"/>
</dbReference>
<dbReference type="Gene3D" id="3.40.50.720">
    <property type="entry name" value="NAD(P)-binding Rossmann-like Domain"/>
    <property type="match status" value="1"/>
</dbReference>
<dbReference type="Pfam" id="PF01408">
    <property type="entry name" value="GFO_IDH_MocA"/>
    <property type="match status" value="1"/>
</dbReference>
<dbReference type="PANTHER" id="PTHR43377">
    <property type="entry name" value="BILIVERDIN REDUCTASE A"/>
    <property type="match status" value="1"/>
</dbReference>
<sequence length="331" mass="35999">MTVRLGICSTAHVNAEVYAALLSKLSDVELVGISDENVDRGRRRASAVGTKAMSRSELMRSVEGVVICSPTAIHGELFDLALVHDVAVLTEKPLATSLSEAKRLRDRCDESGIVAGMAMPVRCSRPMIRLKRAYEDGTLGDVVAVSGVNRGRMPGGWFTNPELAGGGAVMDHTDHIIDVVRWITNEEVEDVYAELDTRFYDIPVEDVNLLSMTLSNGASFVLDGSWSTPLKNPFWGDARVEFVGTDGTLSADCFGQRCTHVQDTKQDRSVESIYWGADPNIELLRDFAESVRTGRQPQTTLSDAVATVAVMEAAYESAERGEPVEVDTSVI</sequence>
<accession>A0A482SZS6</accession>
<dbReference type="SUPFAM" id="SSF51735">
    <property type="entry name" value="NAD(P)-binding Rossmann-fold domains"/>
    <property type="match status" value="1"/>
</dbReference>
<evidence type="ECO:0000259" key="2">
    <source>
        <dbReference type="Pfam" id="PF22725"/>
    </source>
</evidence>
<reference evidence="3 4" key="1">
    <citation type="submission" date="2018-12" db="EMBL/GenBank/DDBJ databases">
        <title>Genome analysis provides insights into bioremediation potentialities of Halogeometricum borinquense strain N11.</title>
        <authorList>
            <person name="Najjari A."/>
            <person name="Youssef N."/>
            <person name="Fhoula I."/>
            <person name="Ben Dhia O."/>
            <person name="Mahjoubi M."/>
            <person name="Ouzari H.I."/>
            <person name="Cherif A."/>
        </authorList>
    </citation>
    <scope>NUCLEOTIDE SEQUENCE [LARGE SCALE GENOMIC DNA]</scope>
    <source>
        <strain evidence="3 4">N11</strain>
    </source>
</reference>
<dbReference type="Proteomes" id="UP000294028">
    <property type="component" value="Unassembled WGS sequence"/>
</dbReference>
<dbReference type="AlphaFoldDB" id="A0A482SZS6"/>
<evidence type="ECO:0000313" key="4">
    <source>
        <dbReference type="Proteomes" id="UP000294028"/>
    </source>
</evidence>
<feature type="domain" description="Gfo/Idh/MocA-like oxidoreductase N-terminal" evidence="1">
    <location>
        <begin position="10"/>
        <end position="114"/>
    </location>
</feature>
<dbReference type="InterPro" id="IPR000683">
    <property type="entry name" value="Gfo/Idh/MocA-like_OxRdtase_N"/>
</dbReference>
<dbReference type="InterPro" id="IPR051450">
    <property type="entry name" value="Gfo/Idh/MocA_Oxidoreductases"/>
</dbReference>
<dbReference type="InterPro" id="IPR036291">
    <property type="entry name" value="NAD(P)-bd_dom_sf"/>
</dbReference>
<dbReference type="EMBL" id="RZHH01000003">
    <property type="protein sequence ID" value="RYJ08066.1"/>
    <property type="molecule type" value="Genomic_DNA"/>
</dbReference>
<evidence type="ECO:0000313" key="3">
    <source>
        <dbReference type="EMBL" id="RYJ08066.1"/>
    </source>
</evidence>
<dbReference type="InterPro" id="IPR055170">
    <property type="entry name" value="GFO_IDH_MocA-like_dom"/>
</dbReference>
<organism evidence="3 4">
    <name type="scientific">Halogeometricum borinquense</name>
    <dbReference type="NCBI Taxonomy" id="60847"/>
    <lineage>
        <taxon>Archaea</taxon>
        <taxon>Methanobacteriati</taxon>
        <taxon>Methanobacteriota</taxon>
        <taxon>Stenosarchaea group</taxon>
        <taxon>Halobacteria</taxon>
        <taxon>Halobacteriales</taxon>
        <taxon>Haloferacaceae</taxon>
        <taxon>Halogeometricum</taxon>
    </lineage>
</organism>
<dbReference type="Pfam" id="PF22725">
    <property type="entry name" value="GFO_IDH_MocA_C3"/>
    <property type="match status" value="1"/>
</dbReference>
<dbReference type="SUPFAM" id="SSF55347">
    <property type="entry name" value="Glyceraldehyde-3-phosphate dehydrogenase-like, C-terminal domain"/>
    <property type="match status" value="1"/>
</dbReference>